<feature type="transmembrane region" description="Helical" evidence="1">
    <location>
        <begin position="163"/>
        <end position="184"/>
    </location>
</feature>
<evidence type="ECO:0000313" key="2">
    <source>
        <dbReference type="EMBL" id="MDR6968724.1"/>
    </source>
</evidence>
<keyword evidence="1" id="KW-0812">Transmembrane</keyword>
<dbReference type="EMBL" id="JAVDVI010000012">
    <property type="protein sequence ID" value="MDR6968724.1"/>
    <property type="molecule type" value="Genomic_DNA"/>
</dbReference>
<protein>
    <submittedName>
        <fullName evidence="2">Uncharacterized protein</fullName>
    </submittedName>
</protein>
<evidence type="ECO:0000313" key="3">
    <source>
        <dbReference type="Proteomes" id="UP001255185"/>
    </source>
</evidence>
<accession>A0ABU1TS70</accession>
<keyword evidence="1" id="KW-0472">Membrane</keyword>
<dbReference type="Proteomes" id="UP001255185">
    <property type="component" value="Unassembled WGS sequence"/>
</dbReference>
<feature type="transmembrane region" description="Helical" evidence="1">
    <location>
        <begin position="66"/>
        <end position="89"/>
    </location>
</feature>
<proteinExistence type="predicted"/>
<sequence>MEILDHMILSVEAILDSDKTISFEKAVDRAKIEGFGNEGYIGIMEEKVKLAHKKIRNENFKMIKDYFTFPKIVFTCFIAISYFIFLSFFENPSKANYIAIIIVGFTGISQMLYSWKYRKCNKLYVLKTDILNRAYFLSFFGVQITQVYVSFGKEYIDFNHIFMRLLMTFIFTFSVLAVLGYIEIRKKTIVELKQQIFI</sequence>
<comment type="caution">
    <text evidence="2">The sequence shown here is derived from an EMBL/GenBank/DDBJ whole genome shotgun (WGS) entry which is preliminary data.</text>
</comment>
<gene>
    <name evidence="2" type="ORF">J2X31_002750</name>
</gene>
<feature type="transmembrane region" description="Helical" evidence="1">
    <location>
        <begin position="95"/>
        <end position="113"/>
    </location>
</feature>
<organism evidence="2 3">
    <name type="scientific">Flavobacterium arsenatis</name>
    <dbReference type="NCBI Taxonomy" id="1484332"/>
    <lineage>
        <taxon>Bacteria</taxon>
        <taxon>Pseudomonadati</taxon>
        <taxon>Bacteroidota</taxon>
        <taxon>Flavobacteriia</taxon>
        <taxon>Flavobacteriales</taxon>
        <taxon>Flavobacteriaceae</taxon>
        <taxon>Flavobacterium</taxon>
    </lineage>
</organism>
<evidence type="ECO:0000256" key="1">
    <source>
        <dbReference type="SAM" id="Phobius"/>
    </source>
</evidence>
<dbReference type="RefSeq" id="WP_310027330.1">
    <property type="nucleotide sequence ID" value="NZ_JAVDVI010000012.1"/>
</dbReference>
<feature type="transmembrane region" description="Helical" evidence="1">
    <location>
        <begin position="134"/>
        <end position="151"/>
    </location>
</feature>
<keyword evidence="1" id="KW-1133">Transmembrane helix</keyword>
<name>A0ABU1TS70_9FLAO</name>
<reference evidence="2 3" key="1">
    <citation type="submission" date="2023-07" db="EMBL/GenBank/DDBJ databases">
        <title>Sorghum-associated microbial communities from plants grown in Nebraska, USA.</title>
        <authorList>
            <person name="Schachtman D."/>
        </authorList>
    </citation>
    <scope>NUCLEOTIDE SEQUENCE [LARGE SCALE GENOMIC DNA]</scope>
    <source>
        <strain evidence="2 3">3773</strain>
    </source>
</reference>
<keyword evidence="3" id="KW-1185">Reference proteome</keyword>